<sequence length="69" mass="8049">MRVIRAFQAGVSSSHPNSLTTSAADRLRQSYRRLRMAKEREAERTYQLRNRGQIHVEEAEKGRADMKFV</sequence>
<organism evidence="1 2">
    <name type="scientific">Acrobeloides nanus</name>
    <dbReference type="NCBI Taxonomy" id="290746"/>
    <lineage>
        <taxon>Eukaryota</taxon>
        <taxon>Metazoa</taxon>
        <taxon>Ecdysozoa</taxon>
        <taxon>Nematoda</taxon>
        <taxon>Chromadorea</taxon>
        <taxon>Rhabditida</taxon>
        <taxon>Tylenchina</taxon>
        <taxon>Cephalobomorpha</taxon>
        <taxon>Cephaloboidea</taxon>
        <taxon>Cephalobidae</taxon>
        <taxon>Acrobeloides</taxon>
    </lineage>
</organism>
<dbReference type="Proteomes" id="UP000887540">
    <property type="component" value="Unplaced"/>
</dbReference>
<keyword evidence="1" id="KW-1185">Reference proteome</keyword>
<proteinExistence type="predicted"/>
<evidence type="ECO:0000313" key="1">
    <source>
        <dbReference type="Proteomes" id="UP000887540"/>
    </source>
</evidence>
<protein>
    <submittedName>
        <fullName evidence="2">Uncharacterized protein</fullName>
    </submittedName>
</protein>
<evidence type="ECO:0000313" key="2">
    <source>
        <dbReference type="WBParaSite" id="ACRNAN_scaffold2728.g21870.t1"/>
    </source>
</evidence>
<dbReference type="WBParaSite" id="ACRNAN_scaffold2728.g21870.t1">
    <property type="protein sequence ID" value="ACRNAN_scaffold2728.g21870.t1"/>
    <property type="gene ID" value="ACRNAN_scaffold2728.g21870"/>
</dbReference>
<reference evidence="2" key="1">
    <citation type="submission" date="2022-11" db="UniProtKB">
        <authorList>
            <consortium name="WormBaseParasite"/>
        </authorList>
    </citation>
    <scope>IDENTIFICATION</scope>
</reference>
<name>A0A914DKF5_9BILA</name>
<accession>A0A914DKF5</accession>
<dbReference type="AlphaFoldDB" id="A0A914DKF5"/>